<dbReference type="HAMAP" id="MF_01281">
    <property type="entry name" value="MTA_SAH_deamin"/>
    <property type="match status" value="1"/>
</dbReference>
<comment type="cofactor">
    <cofactor evidence="4">
        <name>Zn(2+)</name>
        <dbReference type="ChEBI" id="CHEBI:29105"/>
    </cofactor>
    <text evidence="4">Binds 1 zinc ion per subunit.</text>
</comment>
<feature type="binding site" evidence="4">
    <location>
        <position position="66"/>
    </location>
    <ligand>
        <name>Zn(2+)</name>
        <dbReference type="ChEBI" id="CHEBI:29105"/>
    </ligand>
</feature>
<feature type="binding site" evidence="4">
    <location>
        <position position="68"/>
    </location>
    <ligand>
        <name>Zn(2+)</name>
        <dbReference type="ChEBI" id="CHEBI:29105"/>
    </ligand>
</feature>
<comment type="function">
    <text evidence="4">Catalyzes the deamination of 5-methylthioadenosine and S-adenosyl-L-homocysteine into 5-methylthioinosine and S-inosyl-L-homocysteine, respectively. Is also able to deaminate adenosine.</text>
</comment>
<evidence type="ECO:0000256" key="4">
    <source>
        <dbReference type="HAMAP-Rule" id="MF_01281"/>
    </source>
</evidence>
<evidence type="ECO:0000313" key="7">
    <source>
        <dbReference type="Proteomes" id="UP000199163"/>
    </source>
</evidence>
<dbReference type="Gene3D" id="2.30.40.10">
    <property type="entry name" value="Urease, subunit C, domain 1"/>
    <property type="match status" value="1"/>
</dbReference>
<dbReference type="InterPro" id="IPR050287">
    <property type="entry name" value="MTA/SAH_deaminase"/>
</dbReference>
<dbReference type="Pfam" id="PF01979">
    <property type="entry name" value="Amidohydro_1"/>
    <property type="match status" value="1"/>
</dbReference>
<evidence type="ECO:0000259" key="5">
    <source>
        <dbReference type="Pfam" id="PF01979"/>
    </source>
</evidence>
<name>A0A1G7ZEL6_9BACI</name>
<organism evidence="6 7">
    <name type="scientific">Alteribacillus persepolensis</name>
    <dbReference type="NCBI Taxonomy" id="568899"/>
    <lineage>
        <taxon>Bacteria</taxon>
        <taxon>Bacillati</taxon>
        <taxon>Bacillota</taxon>
        <taxon>Bacilli</taxon>
        <taxon>Bacillales</taxon>
        <taxon>Bacillaceae</taxon>
        <taxon>Alteribacillus</taxon>
    </lineage>
</organism>
<dbReference type="InterPro" id="IPR011059">
    <property type="entry name" value="Metal-dep_hydrolase_composite"/>
</dbReference>
<dbReference type="GO" id="GO:0090614">
    <property type="term" value="F:5'-methylthioadenosine deaminase activity"/>
    <property type="evidence" value="ECO:0007669"/>
    <property type="project" value="UniProtKB-UniRule"/>
</dbReference>
<dbReference type="GO" id="GO:0046872">
    <property type="term" value="F:metal ion binding"/>
    <property type="evidence" value="ECO:0007669"/>
    <property type="project" value="UniProtKB-KW"/>
</dbReference>
<dbReference type="InterPro" id="IPR032466">
    <property type="entry name" value="Metal_Hydrolase"/>
</dbReference>
<dbReference type="GO" id="GO:0050270">
    <property type="term" value="F:S-adenosylhomocysteine deaminase activity"/>
    <property type="evidence" value="ECO:0007669"/>
    <property type="project" value="UniProtKB-UniRule"/>
</dbReference>
<protein>
    <recommendedName>
        <fullName evidence="4">5-methylthioadenosine/S-adenosylhomocysteine deaminase</fullName>
        <shortName evidence="4">MTA/SAH deaminase</shortName>
        <ecNumber evidence="4">3.5.4.28</ecNumber>
        <ecNumber evidence="4">3.5.4.31</ecNumber>
    </recommendedName>
</protein>
<dbReference type="EC" id="3.5.4.28" evidence="4"/>
<dbReference type="FunFam" id="3.20.20.140:FF:000014">
    <property type="entry name" value="5-methylthioadenosine/S-adenosylhomocysteine deaminase"/>
    <property type="match status" value="1"/>
</dbReference>
<evidence type="ECO:0000313" key="6">
    <source>
        <dbReference type="EMBL" id="SDH06550.1"/>
    </source>
</evidence>
<feature type="binding site" evidence="4">
    <location>
        <position position="148"/>
    </location>
    <ligand>
        <name>substrate</name>
    </ligand>
</feature>
<keyword evidence="2 4" id="KW-0378">Hydrolase</keyword>
<feature type="binding site" evidence="4">
    <location>
        <position position="188"/>
    </location>
    <ligand>
        <name>substrate</name>
    </ligand>
</feature>
<evidence type="ECO:0000256" key="1">
    <source>
        <dbReference type="ARBA" id="ARBA00022723"/>
    </source>
</evidence>
<proteinExistence type="inferred from homology"/>
<dbReference type="SUPFAM" id="SSF51338">
    <property type="entry name" value="Composite domain of metallo-dependent hydrolases"/>
    <property type="match status" value="2"/>
</dbReference>
<dbReference type="STRING" id="568899.SAMN05192534_101497"/>
<keyword evidence="3 4" id="KW-0862">Zinc</keyword>
<comment type="caution">
    <text evidence="4">Lacks conserved residue(s) required for the propagation of feature annotation.</text>
</comment>
<keyword evidence="1 4" id="KW-0479">Metal-binding</keyword>
<feature type="binding site" evidence="4">
    <location>
        <position position="218"/>
    </location>
    <ligand>
        <name>substrate</name>
    </ligand>
</feature>
<dbReference type="EMBL" id="FNDK01000001">
    <property type="protein sequence ID" value="SDH06550.1"/>
    <property type="molecule type" value="Genomic_DNA"/>
</dbReference>
<reference evidence="6 7" key="1">
    <citation type="submission" date="2016-10" db="EMBL/GenBank/DDBJ databases">
        <authorList>
            <person name="de Groot N.N."/>
        </authorList>
    </citation>
    <scope>NUCLEOTIDE SEQUENCE [LARGE SCALE GENOMIC DNA]</scope>
    <source>
        <strain evidence="6 7">DSM 21632</strain>
    </source>
</reference>
<dbReference type="InterPro" id="IPR006680">
    <property type="entry name" value="Amidohydro-rel"/>
</dbReference>
<feature type="domain" description="Amidohydrolase-related" evidence="5">
    <location>
        <begin position="57"/>
        <end position="405"/>
    </location>
</feature>
<evidence type="ECO:0000256" key="2">
    <source>
        <dbReference type="ARBA" id="ARBA00022801"/>
    </source>
</evidence>
<gene>
    <name evidence="4" type="primary">mtaD</name>
    <name evidence="6" type="ORF">SAMN05192534_101497</name>
</gene>
<dbReference type="Proteomes" id="UP000199163">
    <property type="component" value="Unassembled WGS sequence"/>
</dbReference>
<feature type="binding site" evidence="4">
    <location>
        <position position="303"/>
    </location>
    <ligand>
        <name>Zn(2+)</name>
        <dbReference type="ChEBI" id="CHEBI:29105"/>
    </ligand>
</feature>
<dbReference type="CDD" id="cd01298">
    <property type="entry name" value="ATZ_TRZ_like"/>
    <property type="match status" value="1"/>
</dbReference>
<feature type="binding site" evidence="4">
    <location>
        <position position="95"/>
    </location>
    <ligand>
        <name>substrate</name>
    </ligand>
</feature>
<sequence length="443" mass="49290">MEYVLSHVDMITAGVPYKVETDMYLVIKDGYIQDIGHHPLPEHIEKEWTVYNQKGKIVLSGMYNTHAHTPMSLLRGVSDDVELQTWLKQEIWPREGLLDREKVKTSSSLALAEMIKSGTVAFLDMYHLHMDDVFELTMQAGMKAVLSRGMIGFGTKEEQAQKVEEATALAAAWNKNGNGQIRGMLFPHAPYTCPPPFLEMVIAKAHENNLPLGIHLAETSEEVERHKQLYGKPPVVHLDELGFFEGEAVLTHMVHLTEEEIELVHQPNLTISHNPMSNAKLGSGIAPVPAMLKKGLHVTLGTDSTASNNNLDMFEEMRTAALLQKAAGHQSGAVTAEQVVDMATVRGAKALGFLEEGLLQPGAPADFILLDASSLHLQPVHNIFSHLVYSASGADVTDVFVNGRQLMKNRQLQTLDEERIRYDINQSFDDLERMFVKQKEGRS</sequence>
<keyword evidence="7" id="KW-1185">Reference proteome</keyword>
<dbReference type="PANTHER" id="PTHR43794:SF11">
    <property type="entry name" value="AMIDOHYDROLASE-RELATED DOMAIN-CONTAINING PROTEIN"/>
    <property type="match status" value="1"/>
</dbReference>
<feature type="binding site" evidence="4">
    <location>
        <position position="303"/>
    </location>
    <ligand>
        <name>substrate</name>
    </ligand>
</feature>
<comment type="catalytic activity">
    <reaction evidence="4">
        <text>S-methyl-5'-thioadenosine + H2O + H(+) = S-methyl-5'-thioinosine + NH4(+)</text>
        <dbReference type="Rhea" id="RHEA:25025"/>
        <dbReference type="ChEBI" id="CHEBI:15377"/>
        <dbReference type="ChEBI" id="CHEBI:15378"/>
        <dbReference type="ChEBI" id="CHEBI:17509"/>
        <dbReference type="ChEBI" id="CHEBI:28938"/>
        <dbReference type="ChEBI" id="CHEBI:48595"/>
        <dbReference type="EC" id="3.5.4.31"/>
    </reaction>
</comment>
<dbReference type="InterPro" id="IPR023512">
    <property type="entry name" value="Deaminase_MtaD/DadD"/>
</dbReference>
<dbReference type="AlphaFoldDB" id="A0A1G7ZEL6"/>
<evidence type="ECO:0000256" key="3">
    <source>
        <dbReference type="ARBA" id="ARBA00022833"/>
    </source>
</evidence>
<feature type="binding site" evidence="4">
    <location>
        <position position="215"/>
    </location>
    <ligand>
        <name>Zn(2+)</name>
        <dbReference type="ChEBI" id="CHEBI:29105"/>
    </ligand>
</feature>
<dbReference type="PANTHER" id="PTHR43794">
    <property type="entry name" value="AMINOHYDROLASE SSNA-RELATED"/>
    <property type="match status" value="1"/>
</dbReference>
<dbReference type="Gene3D" id="3.20.20.140">
    <property type="entry name" value="Metal-dependent hydrolases"/>
    <property type="match status" value="1"/>
</dbReference>
<comment type="catalytic activity">
    <reaction evidence="4">
        <text>S-adenosyl-L-homocysteine + H2O + H(+) = S-inosyl-L-homocysteine + NH4(+)</text>
        <dbReference type="Rhea" id="RHEA:20716"/>
        <dbReference type="ChEBI" id="CHEBI:15377"/>
        <dbReference type="ChEBI" id="CHEBI:15378"/>
        <dbReference type="ChEBI" id="CHEBI:28938"/>
        <dbReference type="ChEBI" id="CHEBI:57856"/>
        <dbReference type="ChEBI" id="CHEBI:57985"/>
        <dbReference type="EC" id="3.5.4.28"/>
    </reaction>
</comment>
<accession>A0A1G7ZEL6</accession>
<comment type="similarity">
    <text evidence="4">Belongs to the metallo-dependent hydrolases superfamily. MTA/SAH deaminase family.</text>
</comment>
<dbReference type="EC" id="3.5.4.31" evidence="4"/>
<dbReference type="SUPFAM" id="SSF51556">
    <property type="entry name" value="Metallo-dependent hydrolases"/>
    <property type="match status" value="1"/>
</dbReference>
<dbReference type="OrthoDB" id="9807210at2"/>